<protein>
    <recommendedName>
        <fullName evidence="2">KRAB domain-containing protein</fullName>
    </recommendedName>
</protein>
<evidence type="ECO:0000256" key="1">
    <source>
        <dbReference type="SAM" id="MobiDB-lite"/>
    </source>
</evidence>
<evidence type="ECO:0000313" key="3">
    <source>
        <dbReference type="EMBL" id="LAB20907.1"/>
    </source>
</evidence>
<dbReference type="CDD" id="cd07765">
    <property type="entry name" value="KRAB_A-box"/>
    <property type="match status" value="1"/>
</dbReference>
<dbReference type="PANTHER" id="PTHR23232:SF142">
    <property type="entry name" value="GASTRULA ZINC FINGER PROTEIN XLCGF57.1-LIKE-RELATED"/>
    <property type="match status" value="1"/>
</dbReference>
<dbReference type="InterPro" id="IPR050169">
    <property type="entry name" value="Krueppel_C2H2_ZnF"/>
</dbReference>
<feature type="region of interest" description="Disordered" evidence="1">
    <location>
        <begin position="76"/>
        <end position="135"/>
    </location>
</feature>
<proteinExistence type="predicted"/>
<dbReference type="SMART" id="SM00349">
    <property type="entry name" value="KRAB"/>
    <property type="match status" value="1"/>
</dbReference>
<dbReference type="PROSITE" id="PS50805">
    <property type="entry name" value="KRAB"/>
    <property type="match status" value="1"/>
</dbReference>
<dbReference type="Pfam" id="PF01352">
    <property type="entry name" value="KRAB"/>
    <property type="match status" value="1"/>
</dbReference>
<dbReference type="AlphaFoldDB" id="A0A2D4LIM6"/>
<dbReference type="EMBL" id="IACM01018144">
    <property type="protein sequence ID" value="LAB20907.1"/>
    <property type="molecule type" value="Transcribed_RNA"/>
</dbReference>
<reference evidence="3" key="2">
    <citation type="submission" date="2017-11" db="EMBL/GenBank/DDBJ databases">
        <title>Coralsnake Venomics: Analyses of Venom Gland Transcriptomes and Proteomes of Six Brazilian Taxa.</title>
        <authorList>
            <person name="Aird S.D."/>
            <person name="Jorge da Silva N."/>
            <person name="Qiu L."/>
            <person name="Villar-Briones A."/>
            <person name="Aparecida-Saddi V."/>
            <person name="Campos-Telles M.P."/>
            <person name="Grau M."/>
            <person name="Mikheyev A.S."/>
        </authorList>
    </citation>
    <scope>NUCLEOTIDE SEQUENCE</scope>
    <source>
        <tissue evidence="3">Venom_gland</tissue>
    </source>
</reference>
<dbReference type="InterPro" id="IPR036051">
    <property type="entry name" value="KRAB_dom_sf"/>
</dbReference>
<feature type="compositionally biased region" description="Low complexity" evidence="1">
    <location>
        <begin position="100"/>
        <end position="111"/>
    </location>
</feature>
<dbReference type="InterPro" id="IPR001909">
    <property type="entry name" value="KRAB"/>
</dbReference>
<dbReference type="PANTHER" id="PTHR23232">
    <property type="entry name" value="KRAB DOMAIN C2H2 ZINC FINGER"/>
    <property type="match status" value="1"/>
</dbReference>
<evidence type="ECO:0000259" key="2">
    <source>
        <dbReference type="PROSITE" id="PS50805"/>
    </source>
</evidence>
<sequence>MALSSSPGTSVLCKGGSTAAELQTQDLVSFEDVAVFFSMEEWALLDSEEKALYWEVMLENKRNMASLDPLMAFSSSPGTSVLCSGRSTAAELPTQHHPSHQQQQQQPSQPSLPAFCHPASQVLRLPKPRSPPPLT</sequence>
<organism evidence="3">
    <name type="scientific">Micrurus spixii</name>
    <name type="common">Amazon coral snake</name>
    <dbReference type="NCBI Taxonomy" id="129469"/>
    <lineage>
        <taxon>Eukaryota</taxon>
        <taxon>Metazoa</taxon>
        <taxon>Chordata</taxon>
        <taxon>Craniata</taxon>
        <taxon>Vertebrata</taxon>
        <taxon>Euteleostomi</taxon>
        <taxon>Lepidosauria</taxon>
        <taxon>Squamata</taxon>
        <taxon>Bifurcata</taxon>
        <taxon>Unidentata</taxon>
        <taxon>Episquamata</taxon>
        <taxon>Toxicofera</taxon>
        <taxon>Serpentes</taxon>
        <taxon>Colubroidea</taxon>
        <taxon>Elapidae</taxon>
        <taxon>Elapinae</taxon>
        <taxon>Micrurus</taxon>
    </lineage>
</organism>
<dbReference type="SUPFAM" id="SSF109640">
    <property type="entry name" value="KRAB domain (Kruppel-associated box)"/>
    <property type="match status" value="1"/>
</dbReference>
<reference evidence="3" key="1">
    <citation type="submission" date="2017-07" db="EMBL/GenBank/DDBJ databases">
        <authorList>
            <person name="Mikheyev A."/>
            <person name="Grau M."/>
        </authorList>
    </citation>
    <scope>NUCLEOTIDE SEQUENCE</scope>
    <source>
        <tissue evidence="3">Venom_gland</tissue>
    </source>
</reference>
<feature type="domain" description="KRAB" evidence="2">
    <location>
        <begin position="28"/>
        <end position="101"/>
    </location>
</feature>
<dbReference type="GO" id="GO:0006355">
    <property type="term" value="P:regulation of DNA-templated transcription"/>
    <property type="evidence" value="ECO:0007669"/>
    <property type="project" value="InterPro"/>
</dbReference>
<feature type="compositionally biased region" description="Polar residues" evidence="1">
    <location>
        <begin position="76"/>
        <end position="87"/>
    </location>
</feature>
<dbReference type="Gene3D" id="6.10.140.140">
    <property type="match status" value="1"/>
</dbReference>
<name>A0A2D4LIM6_9SAUR</name>
<accession>A0A2D4LIM6</accession>